<keyword evidence="1" id="KW-0732">Signal</keyword>
<evidence type="ECO:0000313" key="3">
    <source>
        <dbReference type="EMBL" id="KZM90524.1"/>
    </source>
</evidence>
<dbReference type="STRING" id="79200.A0A164VLG4"/>
<dbReference type="PANTHER" id="PTHR31236:SF32">
    <property type="entry name" value="BURP DOMAIN PROTEIN USPL1-LIKE"/>
    <property type="match status" value="1"/>
</dbReference>
<dbReference type="PANTHER" id="PTHR31236">
    <property type="entry name" value="BURP DOMAIN PROTEIN USPL1-LIKE"/>
    <property type="match status" value="1"/>
</dbReference>
<dbReference type="InterPro" id="IPR004873">
    <property type="entry name" value="BURP_dom"/>
</dbReference>
<organism evidence="3">
    <name type="scientific">Daucus carota subsp. sativus</name>
    <name type="common">Carrot</name>
    <dbReference type="NCBI Taxonomy" id="79200"/>
    <lineage>
        <taxon>Eukaryota</taxon>
        <taxon>Viridiplantae</taxon>
        <taxon>Streptophyta</taxon>
        <taxon>Embryophyta</taxon>
        <taxon>Tracheophyta</taxon>
        <taxon>Spermatophyta</taxon>
        <taxon>Magnoliopsida</taxon>
        <taxon>eudicotyledons</taxon>
        <taxon>Gunneridae</taxon>
        <taxon>Pentapetalae</taxon>
        <taxon>asterids</taxon>
        <taxon>campanulids</taxon>
        <taxon>Apiales</taxon>
        <taxon>Apiaceae</taxon>
        <taxon>Apioideae</taxon>
        <taxon>Scandiceae</taxon>
        <taxon>Daucinae</taxon>
        <taxon>Daucus</taxon>
        <taxon>Daucus sect. Daucus</taxon>
    </lineage>
</organism>
<feature type="domain" description="BURP" evidence="2">
    <location>
        <begin position="68"/>
        <end position="285"/>
    </location>
</feature>
<name>A0A164VLG4_DAUCS</name>
<dbReference type="PROSITE" id="PS51277">
    <property type="entry name" value="BURP"/>
    <property type="match status" value="1"/>
</dbReference>
<evidence type="ECO:0000259" key="2">
    <source>
        <dbReference type="PROSITE" id="PS51277"/>
    </source>
</evidence>
<evidence type="ECO:0000256" key="1">
    <source>
        <dbReference type="SAM" id="SignalP"/>
    </source>
</evidence>
<dbReference type="Gramene" id="KZM90524">
    <property type="protein sequence ID" value="KZM90524"/>
    <property type="gene ID" value="DCAR_022111"/>
</dbReference>
<dbReference type="EMBL" id="LNRQ01000006">
    <property type="protein sequence ID" value="KZM90524.1"/>
    <property type="molecule type" value="Genomic_DNA"/>
</dbReference>
<dbReference type="OrthoDB" id="1909293at2759"/>
<dbReference type="AlphaFoldDB" id="A0A164VLG4"/>
<dbReference type="KEGG" id="dcr:108225520"/>
<dbReference type="OMA" id="RECESQA"/>
<feature type="chain" id="PRO_5007853831" description="BURP domain-containing protein" evidence="1">
    <location>
        <begin position="28"/>
        <end position="289"/>
    </location>
</feature>
<dbReference type="InterPro" id="IPR044816">
    <property type="entry name" value="BURP"/>
</dbReference>
<protein>
    <recommendedName>
        <fullName evidence="2">BURP domain-containing protein</fullName>
    </recommendedName>
</protein>
<accession>A0A164VLG4</accession>
<dbReference type="Pfam" id="PF03181">
    <property type="entry name" value="BURP"/>
    <property type="match status" value="1"/>
</dbReference>
<gene>
    <name evidence="3" type="ORF">DCAR_022111</name>
</gene>
<dbReference type="SMART" id="SM01045">
    <property type="entry name" value="BURP"/>
    <property type="match status" value="1"/>
</dbReference>
<proteinExistence type="predicted"/>
<sequence>MGLQFVANYVIFPYLLLFLITSKQTHGSRAVQADGIDKETNVLQLHSMDVQGHPSSHMHHMDSSLIMFFKLEDLKMGNTMQVYFPKRDPSRSPHLLSKEKAESIPFSLAQSPSLLKRFSFVQDSPQAKAMEDTLRQCENKPIKGETKFCATSLESMLDFTRSIFGFDVNIKILATKHQTKSPTLIQDYTICQVPEEILAPKMVACHTLPYSYAVFYCHYQKSKSRVFKVPLVGENGDRVEAIGVCHLDTSQWSPSHPSFQVLEIEPGTSPVCHFFPADNFVWVPSPVVN</sequence>
<feature type="signal peptide" evidence="1">
    <location>
        <begin position="1"/>
        <end position="27"/>
    </location>
</feature>
<comment type="caution">
    <text evidence="3">The sequence shown here is derived from an EMBL/GenBank/DDBJ whole genome shotgun (WGS) entry which is preliminary data.</text>
</comment>
<reference evidence="3" key="1">
    <citation type="journal article" date="2016" name="Nat. Genet.">
        <title>A high-quality carrot genome assembly provides new insights into carotenoid accumulation and asterid genome evolution.</title>
        <authorList>
            <person name="Iorizzo M."/>
            <person name="Ellison S."/>
            <person name="Senalik D."/>
            <person name="Zeng P."/>
            <person name="Satapoomin P."/>
            <person name="Huang J."/>
            <person name="Bowman M."/>
            <person name="Iovene M."/>
            <person name="Sanseverino W."/>
            <person name="Cavagnaro P."/>
            <person name="Yildiz M."/>
            <person name="Macko-Podgorni A."/>
            <person name="Moranska E."/>
            <person name="Grzebelus E."/>
            <person name="Grzebelus D."/>
            <person name="Ashrafi H."/>
            <person name="Zheng Z."/>
            <person name="Cheng S."/>
            <person name="Spooner D."/>
            <person name="Van Deynze A."/>
            <person name="Simon P."/>
        </authorList>
    </citation>
    <scope>NUCLEOTIDE SEQUENCE [LARGE SCALE GENOMIC DNA]</scope>
    <source>
        <tissue evidence="3">Leaf</tissue>
    </source>
</reference>